<dbReference type="InterPro" id="IPR011234">
    <property type="entry name" value="Fumarylacetoacetase-like_C"/>
</dbReference>
<organism evidence="3">
    <name type="scientific">marine sediment metagenome</name>
    <dbReference type="NCBI Taxonomy" id="412755"/>
    <lineage>
        <taxon>unclassified sequences</taxon>
        <taxon>metagenomes</taxon>
        <taxon>ecological metagenomes</taxon>
    </lineage>
</organism>
<protein>
    <recommendedName>
        <fullName evidence="2">Fumarylacetoacetase-like C-terminal domain-containing protein</fullName>
    </recommendedName>
</protein>
<dbReference type="PANTHER" id="PTHR11820">
    <property type="entry name" value="ACYLPYRUVASE"/>
    <property type="match status" value="1"/>
</dbReference>
<dbReference type="AlphaFoldDB" id="X1QYN5"/>
<name>X1QYN5_9ZZZZ</name>
<dbReference type="SUPFAM" id="SSF56529">
    <property type="entry name" value="FAH"/>
    <property type="match status" value="1"/>
</dbReference>
<dbReference type="InterPro" id="IPR036663">
    <property type="entry name" value="Fumarylacetoacetase_C_sf"/>
</dbReference>
<dbReference type="GO" id="GO:0046872">
    <property type="term" value="F:metal ion binding"/>
    <property type="evidence" value="ECO:0007669"/>
    <property type="project" value="UniProtKB-KW"/>
</dbReference>
<evidence type="ECO:0000256" key="1">
    <source>
        <dbReference type="ARBA" id="ARBA00022723"/>
    </source>
</evidence>
<sequence length="162" mass="18109">NRIDFEVELAFIIKDRCKYVSASQAYDHILGYTVFNDITARKIQTKDIVSKLPWFRSKSLDTFAPIGPGIVNLSEIKDPHDLKIELKVNGETKQLSNTKYLLFKVPELLENISKFFTMEPGDIIATGTPSGIGPIKPGDLIEASIEKIGTLTNKVVLEKELT</sequence>
<keyword evidence="1" id="KW-0479">Metal-binding</keyword>
<dbReference type="Pfam" id="PF01557">
    <property type="entry name" value="FAA_hydrolase"/>
    <property type="match status" value="1"/>
</dbReference>
<gene>
    <name evidence="3" type="ORF">S12H4_09876</name>
</gene>
<evidence type="ECO:0000313" key="3">
    <source>
        <dbReference type="EMBL" id="GAI59926.1"/>
    </source>
</evidence>
<feature type="domain" description="Fumarylacetoacetase-like C-terminal" evidence="2">
    <location>
        <begin position="2"/>
        <end position="156"/>
    </location>
</feature>
<evidence type="ECO:0000259" key="2">
    <source>
        <dbReference type="Pfam" id="PF01557"/>
    </source>
</evidence>
<dbReference type="Gene3D" id="3.90.850.10">
    <property type="entry name" value="Fumarylacetoacetase-like, C-terminal domain"/>
    <property type="match status" value="1"/>
</dbReference>
<comment type="caution">
    <text evidence="3">The sequence shown here is derived from an EMBL/GenBank/DDBJ whole genome shotgun (WGS) entry which is preliminary data.</text>
</comment>
<reference evidence="3" key="1">
    <citation type="journal article" date="2014" name="Front. Microbiol.">
        <title>High frequency of phylogenetically diverse reductive dehalogenase-homologous genes in deep subseafloor sedimentary metagenomes.</title>
        <authorList>
            <person name="Kawai M."/>
            <person name="Futagami T."/>
            <person name="Toyoda A."/>
            <person name="Takaki Y."/>
            <person name="Nishi S."/>
            <person name="Hori S."/>
            <person name="Arai W."/>
            <person name="Tsubouchi T."/>
            <person name="Morono Y."/>
            <person name="Uchiyama I."/>
            <person name="Ito T."/>
            <person name="Fujiyama A."/>
            <person name="Inagaki F."/>
            <person name="Takami H."/>
        </authorList>
    </citation>
    <scope>NUCLEOTIDE SEQUENCE</scope>
    <source>
        <strain evidence="3">Expedition CK06-06</strain>
    </source>
</reference>
<dbReference type="GO" id="GO:0018773">
    <property type="term" value="F:acetylpyruvate hydrolase activity"/>
    <property type="evidence" value="ECO:0007669"/>
    <property type="project" value="TreeGrafter"/>
</dbReference>
<feature type="non-terminal residue" evidence="3">
    <location>
        <position position="1"/>
    </location>
</feature>
<proteinExistence type="predicted"/>
<dbReference type="PANTHER" id="PTHR11820:SF7">
    <property type="entry name" value="ACYLPYRUVASE FAHD1, MITOCHONDRIAL"/>
    <property type="match status" value="1"/>
</dbReference>
<dbReference type="EMBL" id="BARW01004096">
    <property type="protein sequence ID" value="GAI59926.1"/>
    <property type="molecule type" value="Genomic_DNA"/>
</dbReference>
<accession>X1QYN5</accession>